<feature type="region of interest" description="Disordered" evidence="1">
    <location>
        <begin position="620"/>
        <end position="725"/>
    </location>
</feature>
<sequence length="787" mass="88029">MCPSSFTSPRQIKRSLSSPSDIPQGLRFGHEEAPRPDDFDFYDEPQCYIDLKAQFVSLPLKTLPLKTLANKKGTRIRRDSLSPCRTKSGFSPGLHALQGLMFRPGLSPPGPEAPFPDDFYFYDEPKCYISPRRPFKSPPDKHLAEDNAPGFRRDSLLLGYGSPSSPRPRHAELPRPSPSPRPRHAGLSPPSPRPSHAELLLSSPRPRHAELPPPSPRLRHVELPLSSPRSRHAELPPPSPRPGLAVLPPPSPRPGHADLPKGPVTRPSTSPPVRHILPATSRRKNLKRKPEKAWYEDDEVPREKRATQKEFDMVRQEEARTLQEGDKKLAKALSSSDPATDGYSVWSSESPRLTDDSFPLSDNTDRWPMSEPLCGKKGPSALQSTEYRAVPRRQGPLDPDAAFHKHLRKLLQDFKQDLILMKSKREAMPPQSVGDFKYFLTGLFPSPKSDFYPLLQRIWDNYFKDNPYARICPDDPDPPSNSDDEFHTKKWRSTQPPVFQDLIKDCDEVTPRKPSWLIDHCNVEEPFTRLAQASSSGRASKMSFDTFDTSRLTAEDEIDEISWTEEQIRSLTAQYGGVRQQAGTASQIPLKQALSNDPFPPGHPFLQRRSRLGLDLVETSGQDIRMSIESNAPGGRDRDSISPPSSPPQLSDGLSSPPMESGAPDDFPSVESSSFLTLTRSLSPPIGSSPPQSSLHDDAQSDCAANGLNNEEKAVADDDDPGRERYLKANFSRPLHWQVESVRLGLQGIKRKRGPSDDLNQDKSPQVKNRTKKQHIMSPLHQVHKPT</sequence>
<evidence type="ECO:0000313" key="2">
    <source>
        <dbReference type="EMBL" id="KAF2403553.1"/>
    </source>
</evidence>
<organism evidence="2 3">
    <name type="scientific">Trichodelitschia bisporula</name>
    <dbReference type="NCBI Taxonomy" id="703511"/>
    <lineage>
        <taxon>Eukaryota</taxon>
        <taxon>Fungi</taxon>
        <taxon>Dikarya</taxon>
        <taxon>Ascomycota</taxon>
        <taxon>Pezizomycotina</taxon>
        <taxon>Dothideomycetes</taxon>
        <taxon>Dothideomycetes incertae sedis</taxon>
        <taxon>Phaeotrichales</taxon>
        <taxon>Phaeotrichaceae</taxon>
        <taxon>Trichodelitschia</taxon>
    </lineage>
</organism>
<feature type="region of interest" description="Disordered" evidence="1">
    <location>
        <begin position="1"/>
        <end position="38"/>
    </location>
</feature>
<feature type="compositionally biased region" description="Low complexity" evidence="1">
    <location>
        <begin position="648"/>
        <end position="658"/>
    </location>
</feature>
<feature type="compositionally biased region" description="Basic residues" evidence="1">
    <location>
        <begin position="281"/>
        <end position="290"/>
    </location>
</feature>
<feature type="compositionally biased region" description="Low complexity" evidence="1">
    <location>
        <begin position="672"/>
        <end position="694"/>
    </location>
</feature>
<feature type="region of interest" description="Disordered" evidence="1">
    <location>
        <begin position="748"/>
        <end position="787"/>
    </location>
</feature>
<feature type="compositionally biased region" description="Basic and acidic residues" evidence="1">
    <location>
        <begin position="28"/>
        <end position="38"/>
    </location>
</feature>
<dbReference type="Proteomes" id="UP000799640">
    <property type="component" value="Unassembled WGS sequence"/>
</dbReference>
<proteinExistence type="predicted"/>
<accession>A0A6G1I5H4</accession>
<feature type="compositionally biased region" description="Polar residues" evidence="1">
    <location>
        <begin position="1"/>
        <end position="21"/>
    </location>
</feature>
<feature type="compositionally biased region" description="Basic and acidic residues" evidence="1">
    <location>
        <begin position="710"/>
        <end position="725"/>
    </location>
</feature>
<dbReference type="EMBL" id="ML996689">
    <property type="protein sequence ID" value="KAF2403553.1"/>
    <property type="molecule type" value="Genomic_DNA"/>
</dbReference>
<feature type="compositionally biased region" description="Basic and acidic residues" evidence="1">
    <location>
        <begin position="138"/>
        <end position="155"/>
    </location>
</feature>
<evidence type="ECO:0000256" key="1">
    <source>
        <dbReference type="SAM" id="MobiDB-lite"/>
    </source>
</evidence>
<dbReference type="AlphaFoldDB" id="A0A6G1I5H4"/>
<name>A0A6G1I5H4_9PEZI</name>
<feature type="compositionally biased region" description="Basic and acidic residues" evidence="1">
    <location>
        <begin position="291"/>
        <end position="329"/>
    </location>
</feature>
<protein>
    <submittedName>
        <fullName evidence="2">Uncharacterized protein</fullName>
    </submittedName>
</protein>
<evidence type="ECO:0000313" key="3">
    <source>
        <dbReference type="Proteomes" id="UP000799640"/>
    </source>
</evidence>
<feature type="compositionally biased region" description="Pro residues" evidence="1">
    <location>
        <begin position="235"/>
        <end position="253"/>
    </location>
</feature>
<feature type="region of interest" description="Disordered" evidence="1">
    <location>
        <begin position="132"/>
        <end position="365"/>
    </location>
</feature>
<keyword evidence="3" id="KW-1185">Reference proteome</keyword>
<gene>
    <name evidence="2" type="ORF">EJ06DRAFT_282756</name>
</gene>
<reference evidence="2" key="1">
    <citation type="journal article" date="2020" name="Stud. Mycol.">
        <title>101 Dothideomycetes genomes: a test case for predicting lifestyles and emergence of pathogens.</title>
        <authorList>
            <person name="Haridas S."/>
            <person name="Albert R."/>
            <person name="Binder M."/>
            <person name="Bloem J."/>
            <person name="Labutti K."/>
            <person name="Salamov A."/>
            <person name="Andreopoulos B."/>
            <person name="Baker S."/>
            <person name="Barry K."/>
            <person name="Bills G."/>
            <person name="Bluhm B."/>
            <person name="Cannon C."/>
            <person name="Castanera R."/>
            <person name="Culley D."/>
            <person name="Daum C."/>
            <person name="Ezra D."/>
            <person name="Gonzalez J."/>
            <person name="Henrissat B."/>
            <person name="Kuo A."/>
            <person name="Liang C."/>
            <person name="Lipzen A."/>
            <person name="Lutzoni F."/>
            <person name="Magnuson J."/>
            <person name="Mondo S."/>
            <person name="Nolan M."/>
            <person name="Ohm R."/>
            <person name="Pangilinan J."/>
            <person name="Park H.-J."/>
            <person name="Ramirez L."/>
            <person name="Alfaro M."/>
            <person name="Sun H."/>
            <person name="Tritt A."/>
            <person name="Yoshinaga Y."/>
            <person name="Zwiers L.-H."/>
            <person name="Turgeon B."/>
            <person name="Goodwin S."/>
            <person name="Spatafora J."/>
            <person name="Crous P."/>
            <person name="Grigoriev I."/>
        </authorList>
    </citation>
    <scope>NUCLEOTIDE SEQUENCE</scope>
    <source>
        <strain evidence="2">CBS 262.69</strain>
    </source>
</reference>